<keyword evidence="3" id="KW-0143">Chaperone</keyword>
<evidence type="ECO:0000256" key="1">
    <source>
        <dbReference type="ARBA" id="ARBA00022490"/>
    </source>
</evidence>
<keyword evidence="8" id="KW-1185">Reference proteome</keyword>
<sequence length="237" mass="25881">MDDLNDKPEAQPKRTPERELIELYPNCFNLKKPRPLKVGIRQDLLAAGHASKLVNSVMYGYCQRIAYLKAMRIGTARIDLQGQPAGEVTEAAAIIARDELALLRPVKSSKPKPSKAPKPPKEPTPVLTTDAPLTAENIVSGRLELTLKFNELPKPVVVKAGMKIGIQTETALVVTTLKPKAWKKLEKAQAEWPQWVASMTGKLGAQVNSNDGTIVMLEDAAVQVFEKKAKVAAVDNS</sequence>
<evidence type="ECO:0000313" key="8">
    <source>
        <dbReference type="Proteomes" id="UP000239936"/>
    </source>
</evidence>
<dbReference type="InterPro" id="IPR016103">
    <property type="entry name" value="ProQ/FinO"/>
</dbReference>
<evidence type="ECO:0000313" key="6">
    <source>
        <dbReference type="EMBL" id="PQJ94765.1"/>
    </source>
</evidence>
<dbReference type="InterPro" id="IPR036442">
    <property type="entry name" value="ProQ/FinO_sf"/>
</dbReference>
<dbReference type="OrthoDB" id="8421419at2"/>
<dbReference type="PANTHER" id="PTHR38106:SF1">
    <property type="entry name" value="RNA CHAPERONE PROQ"/>
    <property type="match status" value="1"/>
</dbReference>
<feature type="domain" description="ProQ/FinO" evidence="5">
    <location>
        <begin position="12"/>
        <end position="115"/>
    </location>
</feature>
<dbReference type="GO" id="GO:0034057">
    <property type="term" value="F:RNA strand-exchange activity"/>
    <property type="evidence" value="ECO:0007669"/>
    <property type="project" value="InterPro"/>
</dbReference>
<dbReference type="SMART" id="SM00945">
    <property type="entry name" value="ProQ"/>
    <property type="match status" value="1"/>
</dbReference>
<dbReference type="GO" id="GO:0033592">
    <property type="term" value="F:RNA strand annealing activity"/>
    <property type="evidence" value="ECO:0007669"/>
    <property type="project" value="InterPro"/>
</dbReference>
<proteinExistence type="predicted"/>
<organism evidence="6 8">
    <name type="scientific">Chromatium okenii</name>
    <dbReference type="NCBI Taxonomy" id="61644"/>
    <lineage>
        <taxon>Bacteria</taxon>
        <taxon>Pseudomonadati</taxon>
        <taxon>Pseudomonadota</taxon>
        <taxon>Gammaproteobacteria</taxon>
        <taxon>Chromatiales</taxon>
        <taxon>Chromatiaceae</taxon>
        <taxon>Chromatium</taxon>
    </lineage>
</organism>
<dbReference type="AlphaFoldDB" id="A0A2S7XM05"/>
<evidence type="ECO:0000259" key="5">
    <source>
        <dbReference type="SMART" id="SM00945"/>
    </source>
</evidence>
<dbReference type="RefSeq" id="WP_105075038.1">
    <property type="nucleotide sequence ID" value="NZ_PPGH01000042.1"/>
</dbReference>
<dbReference type="InterPro" id="IPR023529">
    <property type="entry name" value="ProQ"/>
</dbReference>
<dbReference type="EMBL" id="PPGH01000042">
    <property type="protein sequence ID" value="PQJ94791.1"/>
    <property type="molecule type" value="Genomic_DNA"/>
</dbReference>
<name>A0A2S7XM05_9GAMM</name>
<comment type="caution">
    <text evidence="6">The sequence shown here is derived from an EMBL/GenBank/DDBJ whole genome shotgun (WGS) entry which is preliminary data.</text>
</comment>
<evidence type="ECO:0000256" key="4">
    <source>
        <dbReference type="SAM" id="MobiDB-lite"/>
    </source>
</evidence>
<reference evidence="6 8" key="1">
    <citation type="submission" date="2018-01" db="EMBL/GenBank/DDBJ databases">
        <title>The complete genome sequence of Chromatium okenii LaCa, a purple sulfur bacterium with a turbulent life.</title>
        <authorList>
            <person name="Luedin S.M."/>
            <person name="Liechti N."/>
            <person name="Storelli N."/>
            <person name="Danza F."/>
            <person name="Wittwer M."/>
            <person name="Pothier J.F."/>
            <person name="Tonolla M.A."/>
        </authorList>
    </citation>
    <scope>NUCLEOTIDE SEQUENCE [LARGE SCALE GENOMIC DNA]</scope>
    <source>
        <strain evidence="6 8">LaCa</strain>
    </source>
</reference>
<dbReference type="GO" id="GO:0005829">
    <property type="term" value="C:cytosol"/>
    <property type="evidence" value="ECO:0007669"/>
    <property type="project" value="TreeGrafter"/>
</dbReference>
<evidence type="ECO:0000256" key="3">
    <source>
        <dbReference type="ARBA" id="ARBA00023186"/>
    </source>
</evidence>
<keyword evidence="2" id="KW-0694">RNA-binding</keyword>
<dbReference type="EMBL" id="PPGH01000042">
    <property type="protein sequence ID" value="PQJ94765.1"/>
    <property type="molecule type" value="Genomic_DNA"/>
</dbReference>
<dbReference type="GO" id="GO:0010608">
    <property type="term" value="P:post-transcriptional regulation of gene expression"/>
    <property type="evidence" value="ECO:0007669"/>
    <property type="project" value="InterPro"/>
</dbReference>
<evidence type="ECO:0000313" key="7">
    <source>
        <dbReference type="EMBL" id="PQJ94791.1"/>
    </source>
</evidence>
<gene>
    <name evidence="6" type="ORF">CXB77_18530</name>
    <name evidence="7" type="ORF">CXB77_18700</name>
</gene>
<accession>A0A2S7XM05</accession>
<dbReference type="PANTHER" id="PTHR38106">
    <property type="entry name" value="RNA CHAPERONE PROQ"/>
    <property type="match status" value="1"/>
</dbReference>
<dbReference type="SUPFAM" id="SSF48657">
    <property type="entry name" value="FinO-like"/>
    <property type="match status" value="1"/>
</dbReference>
<dbReference type="Proteomes" id="UP000239936">
    <property type="component" value="Unassembled WGS sequence"/>
</dbReference>
<evidence type="ECO:0000256" key="2">
    <source>
        <dbReference type="ARBA" id="ARBA00022884"/>
    </source>
</evidence>
<protein>
    <submittedName>
        <fullName evidence="6">Fertility inhibition FinO-like protein</fullName>
    </submittedName>
</protein>
<feature type="region of interest" description="Disordered" evidence="4">
    <location>
        <begin position="106"/>
        <end position="128"/>
    </location>
</feature>
<dbReference type="Gene3D" id="1.10.1710.10">
    <property type="entry name" value="ProQ/FinO domain"/>
    <property type="match status" value="1"/>
</dbReference>
<keyword evidence="1" id="KW-0963">Cytoplasm</keyword>
<dbReference type="Pfam" id="PF04352">
    <property type="entry name" value="ProQ"/>
    <property type="match status" value="1"/>
</dbReference>